<dbReference type="AlphaFoldDB" id="A0A8T0RGX8"/>
<keyword evidence="3" id="KW-0221">Differentiation</keyword>
<dbReference type="OrthoDB" id="551907at2759"/>
<feature type="compositionally biased region" description="Low complexity" evidence="8">
    <location>
        <begin position="362"/>
        <end position="373"/>
    </location>
</feature>
<comment type="caution">
    <text evidence="10">The sequence shown here is derived from an EMBL/GenBank/DDBJ whole genome shotgun (WGS) entry which is preliminary data.</text>
</comment>
<dbReference type="Proteomes" id="UP000823388">
    <property type="component" value="Chromosome 6K"/>
</dbReference>
<keyword evidence="4" id="KW-0805">Transcription regulation</keyword>
<feature type="domain" description="Myb-like" evidence="9">
    <location>
        <begin position="263"/>
        <end position="314"/>
    </location>
</feature>
<keyword evidence="11" id="KW-1185">Reference proteome</keyword>
<dbReference type="PANTHER" id="PTHR31496:SF47">
    <property type="entry name" value="TRANSCRIPTION REPRESSOR KAN1"/>
    <property type="match status" value="1"/>
</dbReference>
<dbReference type="GO" id="GO:0010158">
    <property type="term" value="P:abaxial cell fate specification"/>
    <property type="evidence" value="ECO:0007669"/>
    <property type="project" value="InterPro"/>
</dbReference>
<feature type="compositionally biased region" description="Low complexity" evidence="8">
    <location>
        <begin position="11"/>
        <end position="34"/>
    </location>
</feature>
<keyword evidence="6" id="KW-0804">Transcription</keyword>
<dbReference type="NCBIfam" id="TIGR01557">
    <property type="entry name" value="myb_SHAQKYF"/>
    <property type="match status" value="1"/>
</dbReference>
<accession>A0A8T0RGX8</accession>
<keyword evidence="5" id="KW-0238">DNA-binding</keyword>
<dbReference type="InterPro" id="IPR006447">
    <property type="entry name" value="Myb_dom_plants"/>
</dbReference>
<dbReference type="Gene3D" id="1.10.10.60">
    <property type="entry name" value="Homeodomain-like"/>
    <property type="match status" value="1"/>
</dbReference>
<dbReference type="SUPFAM" id="SSF46689">
    <property type="entry name" value="Homeodomain-like"/>
    <property type="match status" value="1"/>
</dbReference>
<dbReference type="InterPro" id="IPR001005">
    <property type="entry name" value="SANT/Myb"/>
</dbReference>
<dbReference type="GO" id="GO:0000976">
    <property type="term" value="F:transcription cis-regulatory region binding"/>
    <property type="evidence" value="ECO:0007669"/>
    <property type="project" value="InterPro"/>
</dbReference>
<evidence type="ECO:0000256" key="2">
    <source>
        <dbReference type="ARBA" id="ARBA00022473"/>
    </source>
</evidence>
<evidence type="ECO:0000256" key="5">
    <source>
        <dbReference type="ARBA" id="ARBA00023125"/>
    </source>
</evidence>
<name>A0A8T0RGX8_PANVG</name>
<evidence type="ECO:0000256" key="8">
    <source>
        <dbReference type="SAM" id="MobiDB-lite"/>
    </source>
</evidence>
<dbReference type="PANTHER" id="PTHR31496">
    <property type="entry name" value="TRANSCRIPTION FACTOR KAN2-RELATED"/>
    <property type="match status" value="1"/>
</dbReference>
<dbReference type="InterPro" id="IPR044847">
    <property type="entry name" value="KAN_fam"/>
</dbReference>
<evidence type="ECO:0000256" key="7">
    <source>
        <dbReference type="ARBA" id="ARBA00023242"/>
    </source>
</evidence>
<gene>
    <name evidence="10" type="ORF">PVAP13_6KG255300</name>
</gene>
<keyword evidence="2" id="KW-0217">Developmental protein</keyword>
<dbReference type="GO" id="GO:0006355">
    <property type="term" value="P:regulation of DNA-templated transcription"/>
    <property type="evidence" value="ECO:0007669"/>
    <property type="project" value="InterPro"/>
</dbReference>
<evidence type="ECO:0000256" key="4">
    <source>
        <dbReference type="ARBA" id="ARBA00023015"/>
    </source>
</evidence>
<dbReference type="InterPro" id="IPR009057">
    <property type="entry name" value="Homeodomain-like_sf"/>
</dbReference>
<dbReference type="FunFam" id="1.10.10.60:FF:000002">
    <property type="entry name" value="Myb family transcription factor"/>
    <property type="match status" value="1"/>
</dbReference>
<protein>
    <recommendedName>
        <fullName evidence="9">Myb-like domain-containing protein</fullName>
    </recommendedName>
</protein>
<keyword evidence="7" id="KW-0539">Nucleus</keyword>
<feature type="region of interest" description="Disordered" evidence="8">
    <location>
        <begin position="315"/>
        <end position="409"/>
    </location>
</feature>
<dbReference type="GO" id="GO:0005634">
    <property type="term" value="C:nucleus"/>
    <property type="evidence" value="ECO:0007669"/>
    <property type="project" value="UniProtKB-SubCell"/>
</dbReference>
<dbReference type="EMBL" id="CM029047">
    <property type="protein sequence ID" value="KAG2583979.1"/>
    <property type="molecule type" value="Genomic_DNA"/>
</dbReference>
<feature type="region of interest" description="Disordered" evidence="8">
    <location>
        <begin position="1"/>
        <end position="74"/>
    </location>
</feature>
<reference evidence="10 11" key="1">
    <citation type="submission" date="2020-05" db="EMBL/GenBank/DDBJ databases">
        <title>WGS assembly of Panicum virgatum.</title>
        <authorList>
            <person name="Lovell J.T."/>
            <person name="Jenkins J."/>
            <person name="Shu S."/>
            <person name="Juenger T.E."/>
            <person name="Schmutz J."/>
        </authorList>
    </citation>
    <scope>NUCLEOTIDE SEQUENCE [LARGE SCALE GENOMIC DNA]</scope>
    <source>
        <strain evidence="11">cv. AP13</strain>
    </source>
</reference>
<evidence type="ECO:0000313" key="10">
    <source>
        <dbReference type="EMBL" id="KAG2583979.1"/>
    </source>
</evidence>
<evidence type="ECO:0000256" key="6">
    <source>
        <dbReference type="ARBA" id="ARBA00023163"/>
    </source>
</evidence>
<comment type="subcellular location">
    <subcellularLocation>
        <location evidence="1">Nucleus</location>
    </subcellularLocation>
</comment>
<evidence type="ECO:0000313" key="11">
    <source>
        <dbReference type="Proteomes" id="UP000823388"/>
    </source>
</evidence>
<dbReference type="Pfam" id="PF00249">
    <property type="entry name" value="Myb_DNA-binding"/>
    <property type="match status" value="1"/>
</dbReference>
<evidence type="ECO:0000256" key="3">
    <source>
        <dbReference type="ARBA" id="ARBA00022782"/>
    </source>
</evidence>
<proteinExistence type="predicted"/>
<evidence type="ECO:0000259" key="9">
    <source>
        <dbReference type="Pfam" id="PF00249"/>
    </source>
</evidence>
<sequence length="460" mass="47609">MEARAASAPDLSLHISLPSSAASPPSAPGRLGAAAVGGRGAQPAAGGDPWRRLNGSTASTELSLSPPPRQQEAAGGDVLPWRLRPPAANYCSPSSSSSAATAQAAAPFVPVTVPRLSLDAAAEAAARARPINGVPVYSSPRAAGHPFLGAAGDYRQGHPKVGLYNPYHASSWPSALRSTTTTSPTAVAPSASDPAAAVFLSPSAYHRMLSGTGRLHLHGVLADTFRGYGGGHQQQQQQHFGSLASARYMPKFPASRRGMRAPRMRWTSSLHARFVHAVELLGGHERATPKSVLELMDVKDLTLAHVKSHLQMYRTVKSTDKPATSSGPVDGGGSGDDDLPDAGQAPSAGDDASPQPFTAHRSASSEGAASHAGGDVECSSAEDSDGGRARSGASSRDQWPPPAACNVDTHRSVGISSTIEDMEPCGSVGLHQVPNHEMNCPSPSLEFTLGRANWNVAEHD</sequence>
<feature type="compositionally biased region" description="Polar residues" evidence="8">
    <location>
        <begin position="54"/>
        <end position="63"/>
    </location>
</feature>
<organism evidence="10 11">
    <name type="scientific">Panicum virgatum</name>
    <name type="common">Blackwell switchgrass</name>
    <dbReference type="NCBI Taxonomy" id="38727"/>
    <lineage>
        <taxon>Eukaryota</taxon>
        <taxon>Viridiplantae</taxon>
        <taxon>Streptophyta</taxon>
        <taxon>Embryophyta</taxon>
        <taxon>Tracheophyta</taxon>
        <taxon>Spermatophyta</taxon>
        <taxon>Magnoliopsida</taxon>
        <taxon>Liliopsida</taxon>
        <taxon>Poales</taxon>
        <taxon>Poaceae</taxon>
        <taxon>PACMAD clade</taxon>
        <taxon>Panicoideae</taxon>
        <taxon>Panicodae</taxon>
        <taxon>Paniceae</taxon>
        <taxon>Panicinae</taxon>
        <taxon>Panicum</taxon>
        <taxon>Panicum sect. Hiantes</taxon>
    </lineage>
</organism>
<evidence type="ECO:0000256" key="1">
    <source>
        <dbReference type="ARBA" id="ARBA00004123"/>
    </source>
</evidence>